<feature type="compositionally biased region" description="Basic residues" evidence="3">
    <location>
        <begin position="574"/>
        <end position="583"/>
    </location>
</feature>
<evidence type="ECO:0000256" key="2">
    <source>
        <dbReference type="ARBA" id="ARBA00022737"/>
    </source>
</evidence>
<dbReference type="CDD" id="cd21930">
    <property type="entry name" value="IPD_PPP1R12"/>
    <property type="match status" value="1"/>
</dbReference>
<dbReference type="Proteomes" id="UP000002282">
    <property type="component" value="Chromosome 3L"/>
</dbReference>
<accession>B4PD17</accession>
<dbReference type="OrthoDB" id="19014at2759"/>
<feature type="compositionally biased region" description="Polar residues" evidence="3">
    <location>
        <begin position="464"/>
        <end position="476"/>
    </location>
</feature>
<dbReference type="Gene3D" id="6.10.140.390">
    <property type="match status" value="1"/>
</dbReference>
<feature type="compositionally biased region" description="Low complexity" evidence="3">
    <location>
        <begin position="405"/>
        <end position="414"/>
    </location>
</feature>
<feature type="region of interest" description="Disordered" evidence="3">
    <location>
        <begin position="243"/>
        <end position="423"/>
    </location>
</feature>
<dbReference type="AlphaFoldDB" id="B4PD17"/>
<feature type="region of interest" description="Disordered" evidence="3">
    <location>
        <begin position="72"/>
        <end position="91"/>
    </location>
</feature>
<feature type="compositionally biased region" description="Basic and acidic residues" evidence="3">
    <location>
        <begin position="555"/>
        <end position="567"/>
    </location>
</feature>
<feature type="compositionally biased region" description="Low complexity" evidence="3">
    <location>
        <begin position="515"/>
        <end position="554"/>
    </location>
</feature>
<feature type="region of interest" description="Disordered" evidence="3">
    <location>
        <begin position="464"/>
        <end position="620"/>
    </location>
</feature>
<feature type="compositionally biased region" description="Low complexity" evidence="3">
    <location>
        <begin position="72"/>
        <end position="88"/>
    </location>
</feature>
<dbReference type="InterPro" id="IPR051226">
    <property type="entry name" value="PP1_Regulatory_Subunit"/>
</dbReference>
<dbReference type="SMR" id="B4PD17"/>
<reference evidence="4 5" key="2">
    <citation type="journal article" date="2007" name="PLoS Biol.">
        <title>Principles of genome evolution in the Drosophila melanogaster species group.</title>
        <authorList>
            <person name="Ranz J.M."/>
            <person name="Maurin D."/>
            <person name="Chan Y.S."/>
            <person name="von Grotthuss M."/>
            <person name="Hillier L.W."/>
            <person name="Roote J."/>
            <person name="Ashburner M."/>
            <person name="Bergman C.M."/>
        </authorList>
    </citation>
    <scope>NUCLEOTIDE SEQUENCE [LARGE SCALE GENOMIC DNA]</scope>
    <source>
        <strain evidence="5">Tai18E2 / Tucson 14021-0261.01</strain>
    </source>
</reference>
<feature type="region of interest" description="Disordered" evidence="3">
    <location>
        <begin position="198"/>
        <end position="231"/>
    </location>
</feature>
<protein>
    <submittedName>
        <fullName evidence="4">Uncharacterized protein</fullName>
    </submittedName>
</protein>
<gene>
    <name evidence="4" type="primary">Dyak\GE22285</name>
    <name evidence="4" type="synonym">dyak_GLEANR_5974</name>
    <name evidence="4" type="synonym">GE22285</name>
    <name evidence="4" type="ORF">Dyak_GE22285</name>
</gene>
<feature type="compositionally biased region" description="Gly residues" evidence="3">
    <location>
        <begin position="393"/>
        <end position="404"/>
    </location>
</feature>
<dbReference type="HOGENOM" id="CLU_566560_0_0_1"/>
<keyword evidence="2" id="KW-0677">Repeat</keyword>
<dbReference type="GO" id="GO:0019208">
    <property type="term" value="F:phosphatase regulator activity"/>
    <property type="evidence" value="ECO:0007669"/>
    <property type="project" value="TreeGrafter"/>
</dbReference>
<feature type="compositionally biased region" description="Polar residues" evidence="3">
    <location>
        <begin position="353"/>
        <end position="369"/>
    </location>
</feature>
<keyword evidence="5" id="KW-1185">Reference proteome</keyword>
<evidence type="ECO:0000313" key="4">
    <source>
        <dbReference type="EMBL" id="EDW94949.2"/>
    </source>
</evidence>
<dbReference type="GO" id="GO:0004857">
    <property type="term" value="F:enzyme inhibitor activity"/>
    <property type="evidence" value="ECO:0007669"/>
    <property type="project" value="TreeGrafter"/>
</dbReference>
<evidence type="ECO:0000256" key="1">
    <source>
        <dbReference type="ARBA" id="ARBA00022473"/>
    </source>
</evidence>
<feature type="compositionally biased region" description="Low complexity" evidence="3">
    <location>
        <begin position="247"/>
        <end position="281"/>
    </location>
</feature>
<name>B4PD17_DROYA</name>
<proteinExistence type="predicted"/>
<feature type="compositionally biased region" description="Polar residues" evidence="3">
    <location>
        <begin position="497"/>
        <end position="506"/>
    </location>
</feature>
<keyword evidence="1" id="KW-0217">Developmental protein</keyword>
<dbReference type="EMBL" id="CM000159">
    <property type="protein sequence ID" value="EDW94949.2"/>
    <property type="molecule type" value="Genomic_DNA"/>
</dbReference>
<sequence>PPTCTPARPHERTFEKRSKITLQPPIRKSAIPNDRFYQKYNELRARIKANSCPILPANAIASAAAANKSNNNNNLSSNNYHNNNNNNNKSDLLLGYAAGATTTTSTSTTTTTTSSTFNNTHSNTNNTSTTQQPQQQPAAASAANQLYSVQRSASLKDNSMYYRKPTITIATPTSTASTAINSPSTTVQTPPIRRSFVPPVRDEESETQRKAHAKRVRETRRSTQGVTLDEIKSAEELVKKKNMGMANNNNNNNISTTTTNTISNSGNETSSASSTSAPTPSILGSPQKTDPVAKTASEEEAEEPPHARPTDLPLIPAPAAPSTEAIKSSSAATTPAALESPVRLRDKRGLAGSGSQESETKSDTASPVSSHPDFNARDSLLSLYARRTTDSSAGGGGGGAGAAGGAASSSSTSAAERRPSWRLKFDAGSKFKLEDITSGGTYPPNNSTIIPSAPAVMAAANLSTTTGVQRRISSGPNALNASNQSLNSVGRPVSAPSEGTNNSAYFTPSARKFETNATPTGATTASNTTSNSTSNSVSATSANHTAATAQNATSNHDDKDNDKENDNRTQTVIQRRRKPKRRSTGVVHIDMDELDPERQNESSNNDNEEKEKEVSLHTDN</sequence>
<feature type="compositionally biased region" description="Basic and acidic residues" evidence="3">
    <location>
        <begin position="200"/>
        <end position="209"/>
    </location>
</feature>
<evidence type="ECO:0000256" key="3">
    <source>
        <dbReference type="SAM" id="MobiDB-lite"/>
    </source>
</evidence>
<feature type="region of interest" description="Disordered" evidence="3">
    <location>
        <begin position="102"/>
        <end position="144"/>
    </location>
</feature>
<dbReference type="KEGG" id="dya:Dyak_GE22285"/>
<organism evidence="4 5">
    <name type="scientific">Drosophila yakuba</name>
    <name type="common">Fruit fly</name>
    <dbReference type="NCBI Taxonomy" id="7245"/>
    <lineage>
        <taxon>Eukaryota</taxon>
        <taxon>Metazoa</taxon>
        <taxon>Ecdysozoa</taxon>
        <taxon>Arthropoda</taxon>
        <taxon>Hexapoda</taxon>
        <taxon>Insecta</taxon>
        <taxon>Pterygota</taxon>
        <taxon>Neoptera</taxon>
        <taxon>Endopterygota</taxon>
        <taxon>Diptera</taxon>
        <taxon>Brachycera</taxon>
        <taxon>Muscomorpha</taxon>
        <taxon>Ephydroidea</taxon>
        <taxon>Drosophilidae</taxon>
        <taxon>Drosophila</taxon>
        <taxon>Sophophora</taxon>
    </lineage>
</organism>
<feature type="compositionally biased region" description="Low complexity" evidence="3">
    <location>
        <begin position="477"/>
        <end position="488"/>
    </location>
</feature>
<dbReference type="GO" id="GO:0005737">
    <property type="term" value="C:cytoplasm"/>
    <property type="evidence" value="ECO:0007669"/>
    <property type="project" value="TreeGrafter"/>
</dbReference>
<feature type="non-terminal residue" evidence="4">
    <location>
        <position position="1"/>
    </location>
</feature>
<dbReference type="PANTHER" id="PTHR24179">
    <property type="entry name" value="PROTEIN PHOSPHATASE 1 REGULATORY SUBUNIT 12"/>
    <property type="match status" value="1"/>
</dbReference>
<evidence type="ECO:0000313" key="5">
    <source>
        <dbReference type="Proteomes" id="UP000002282"/>
    </source>
</evidence>
<feature type="compositionally biased region" description="Basic and acidic residues" evidence="3">
    <location>
        <begin position="607"/>
        <end position="620"/>
    </location>
</feature>
<dbReference type="PANTHER" id="PTHR24179:SF21">
    <property type="entry name" value="MYOSIN BINDING SUBUNIT, ISOFORM O"/>
    <property type="match status" value="1"/>
</dbReference>
<reference evidence="4 5" key="1">
    <citation type="journal article" date="2007" name="Nature">
        <title>Evolution of genes and genomes on the Drosophila phylogeny.</title>
        <authorList>
            <consortium name="Drosophila 12 Genomes Consortium"/>
            <person name="Clark A.G."/>
            <person name="Eisen M.B."/>
            <person name="Smith D.R."/>
            <person name="Bergman C.M."/>
            <person name="Oliver B."/>
            <person name="Markow T.A."/>
            <person name="Kaufman T.C."/>
            <person name="Kellis M."/>
            <person name="Gelbart W."/>
            <person name="Iyer V.N."/>
            <person name="Pollard D.A."/>
            <person name="Sackton T.B."/>
            <person name="Larracuente A.M."/>
            <person name="Singh N.D."/>
            <person name="Abad J.P."/>
            <person name="Abt D.N."/>
            <person name="Adryan B."/>
            <person name="Aguade M."/>
            <person name="Akashi H."/>
            <person name="Anderson W.W."/>
            <person name="Aquadro C.F."/>
            <person name="Ardell D.H."/>
            <person name="Arguello R."/>
            <person name="Artieri C.G."/>
            <person name="Barbash D.A."/>
            <person name="Barker D."/>
            <person name="Barsanti P."/>
            <person name="Batterham P."/>
            <person name="Batzoglou S."/>
            <person name="Begun D."/>
            <person name="Bhutkar A."/>
            <person name="Blanco E."/>
            <person name="Bosak S.A."/>
            <person name="Bradley R.K."/>
            <person name="Brand A.D."/>
            <person name="Brent M.R."/>
            <person name="Brooks A.N."/>
            <person name="Brown R.H."/>
            <person name="Butlin R.K."/>
            <person name="Caggese C."/>
            <person name="Calvi B.R."/>
            <person name="Bernardo de Carvalho A."/>
            <person name="Caspi A."/>
            <person name="Castrezana S."/>
            <person name="Celniker S.E."/>
            <person name="Chang J.L."/>
            <person name="Chapple C."/>
            <person name="Chatterji S."/>
            <person name="Chinwalla A."/>
            <person name="Civetta A."/>
            <person name="Clifton S.W."/>
            <person name="Comeron J.M."/>
            <person name="Costello J.C."/>
            <person name="Coyne J.A."/>
            <person name="Daub J."/>
            <person name="David R.G."/>
            <person name="Delcher A.L."/>
            <person name="Delehaunty K."/>
            <person name="Do C.B."/>
            <person name="Ebling H."/>
            <person name="Edwards K."/>
            <person name="Eickbush T."/>
            <person name="Evans J.D."/>
            <person name="Filipski A."/>
            <person name="Findeiss S."/>
            <person name="Freyhult E."/>
            <person name="Fulton L."/>
            <person name="Fulton R."/>
            <person name="Garcia A.C."/>
            <person name="Gardiner A."/>
            <person name="Garfield D.A."/>
            <person name="Garvin B.E."/>
            <person name="Gibson G."/>
            <person name="Gilbert D."/>
            <person name="Gnerre S."/>
            <person name="Godfrey J."/>
            <person name="Good R."/>
            <person name="Gotea V."/>
            <person name="Gravely B."/>
            <person name="Greenberg A.J."/>
            <person name="Griffiths-Jones S."/>
            <person name="Gross S."/>
            <person name="Guigo R."/>
            <person name="Gustafson E.A."/>
            <person name="Haerty W."/>
            <person name="Hahn M.W."/>
            <person name="Halligan D.L."/>
            <person name="Halpern A.L."/>
            <person name="Halter G.M."/>
            <person name="Han M.V."/>
            <person name="Heger A."/>
            <person name="Hillier L."/>
            <person name="Hinrichs A.S."/>
            <person name="Holmes I."/>
            <person name="Hoskins R.A."/>
            <person name="Hubisz M.J."/>
            <person name="Hultmark D."/>
            <person name="Huntley M.A."/>
            <person name="Jaffe D.B."/>
            <person name="Jagadeeshan S."/>
            <person name="Jeck W.R."/>
            <person name="Johnson J."/>
            <person name="Jones C.D."/>
            <person name="Jordan W.C."/>
            <person name="Karpen G.H."/>
            <person name="Kataoka E."/>
            <person name="Keightley P.D."/>
            <person name="Kheradpour P."/>
            <person name="Kirkness E.F."/>
            <person name="Koerich L.B."/>
            <person name="Kristiansen K."/>
            <person name="Kudrna D."/>
            <person name="Kulathinal R.J."/>
            <person name="Kumar S."/>
            <person name="Kwok R."/>
            <person name="Lander E."/>
            <person name="Langley C.H."/>
            <person name="Lapoint R."/>
            <person name="Lazzaro B.P."/>
            <person name="Lee S.J."/>
            <person name="Levesque L."/>
            <person name="Li R."/>
            <person name="Lin C.F."/>
            <person name="Lin M.F."/>
            <person name="Lindblad-Toh K."/>
            <person name="Llopart A."/>
            <person name="Long M."/>
            <person name="Low L."/>
            <person name="Lozovsky E."/>
            <person name="Lu J."/>
            <person name="Luo M."/>
            <person name="Machado C.A."/>
            <person name="Makalowski W."/>
            <person name="Marzo M."/>
            <person name="Matsuda M."/>
            <person name="Matzkin L."/>
            <person name="McAllister B."/>
            <person name="McBride C.S."/>
            <person name="McKernan B."/>
            <person name="McKernan K."/>
            <person name="Mendez-Lago M."/>
            <person name="Minx P."/>
            <person name="Mollenhauer M.U."/>
            <person name="Montooth K."/>
            <person name="Mount S.M."/>
            <person name="Mu X."/>
            <person name="Myers E."/>
            <person name="Negre B."/>
            <person name="Newfeld S."/>
            <person name="Nielsen R."/>
            <person name="Noor M.A."/>
            <person name="O'Grady P."/>
            <person name="Pachter L."/>
            <person name="Papaceit M."/>
            <person name="Parisi M.J."/>
            <person name="Parisi M."/>
            <person name="Parts L."/>
            <person name="Pedersen J.S."/>
            <person name="Pesole G."/>
            <person name="Phillippy A.M."/>
            <person name="Ponting C.P."/>
            <person name="Pop M."/>
            <person name="Porcelli D."/>
            <person name="Powell J.R."/>
            <person name="Prohaska S."/>
            <person name="Pruitt K."/>
            <person name="Puig M."/>
            <person name="Quesneville H."/>
            <person name="Ram K.R."/>
            <person name="Rand D."/>
            <person name="Rasmussen M.D."/>
            <person name="Reed L.K."/>
            <person name="Reenan R."/>
            <person name="Reily A."/>
            <person name="Remington K.A."/>
            <person name="Rieger T.T."/>
            <person name="Ritchie M.G."/>
            <person name="Robin C."/>
            <person name="Rogers Y.H."/>
            <person name="Rohde C."/>
            <person name="Rozas J."/>
            <person name="Rubenfield M.J."/>
            <person name="Ruiz A."/>
            <person name="Russo S."/>
            <person name="Salzberg S.L."/>
            <person name="Sanchez-Gracia A."/>
            <person name="Saranga D.J."/>
            <person name="Sato H."/>
            <person name="Schaeffer S.W."/>
            <person name="Schatz M.C."/>
            <person name="Schlenke T."/>
            <person name="Schwartz R."/>
            <person name="Segarra C."/>
            <person name="Singh R.S."/>
            <person name="Sirot L."/>
            <person name="Sirota M."/>
            <person name="Sisneros N.B."/>
            <person name="Smith C.D."/>
            <person name="Smith T.F."/>
            <person name="Spieth J."/>
            <person name="Stage D.E."/>
            <person name="Stark A."/>
            <person name="Stephan W."/>
            <person name="Strausberg R.L."/>
            <person name="Strempel S."/>
            <person name="Sturgill D."/>
            <person name="Sutton G."/>
            <person name="Sutton G.G."/>
            <person name="Tao W."/>
            <person name="Teichmann S."/>
            <person name="Tobari Y.N."/>
            <person name="Tomimura Y."/>
            <person name="Tsolas J.M."/>
            <person name="Valente V.L."/>
            <person name="Venter E."/>
            <person name="Venter J.C."/>
            <person name="Vicario S."/>
            <person name="Vieira F.G."/>
            <person name="Vilella A.J."/>
            <person name="Villasante A."/>
            <person name="Walenz B."/>
            <person name="Wang J."/>
            <person name="Wasserman M."/>
            <person name="Watts T."/>
            <person name="Wilson D."/>
            <person name="Wilson R.K."/>
            <person name="Wing R.A."/>
            <person name="Wolfner M.F."/>
            <person name="Wong A."/>
            <person name="Wong G.K."/>
            <person name="Wu C.I."/>
            <person name="Wu G."/>
            <person name="Yamamoto D."/>
            <person name="Yang H.P."/>
            <person name="Yang S.P."/>
            <person name="Yorke J.A."/>
            <person name="Yoshida K."/>
            <person name="Zdobnov E."/>
            <person name="Zhang P."/>
            <person name="Zhang Y."/>
            <person name="Zimin A.V."/>
            <person name="Baldwin J."/>
            <person name="Abdouelleil A."/>
            <person name="Abdulkadir J."/>
            <person name="Abebe A."/>
            <person name="Abera B."/>
            <person name="Abreu J."/>
            <person name="Acer S.C."/>
            <person name="Aftuck L."/>
            <person name="Alexander A."/>
            <person name="An P."/>
            <person name="Anderson E."/>
            <person name="Anderson S."/>
            <person name="Arachi H."/>
            <person name="Azer M."/>
            <person name="Bachantsang P."/>
            <person name="Barry A."/>
            <person name="Bayul T."/>
            <person name="Berlin A."/>
            <person name="Bessette D."/>
            <person name="Bloom T."/>
            <person name="Blye J."/>
            <person name="Boguslavskiy L."/>
            <person name="Bonnet C."/>
            <person name="Boukhgalter B."/>
            <person name="Bourzgui I."/>
            <person name="Brown A."/>
            <person name="Cahill P."/>
            <person name="Channer S."/>
            <person name="Cheshatsang Y."/>
            <person name="Chuda L."/>
            <person name="Citroen M."/>
            <person name="Collymore A."/>
            <person name="Cooke P."/>
            <person name="Costello M."/>
            <person name="D'Aco K."/>
            <person name="Daza R."/>
            <person name="De Haan G."/>
            <person name="DeGray S."/>
            <person name="DeMaso C."/>
            <person name="Dhargay N."/>
            <person name="Dooley K."/>
            <person name="Dooley E."/>
            <person name="Doricent M."/>
            <person name="Dorje P."/>
            <person name="Dorjee K."/>
            <person name="Dupes A."/>
            <person name="Elong R."/>
            <person name="Falk J."/>
            <person name="Farina A."/>
            <person name="Faro S."/>
            <person name="Ferguson D."/>
            <person name="Fisher S."/>
            <person name="Foley C.D."/>
            <person name="Franke A."/>
            <person name="Friedrich D."/>
            <person name="Gadbois L."/>
            <person name="Gearin G."/>
            <person name="Gearin C.R."/>
            <person name="Giannoukos G."/>
            <person name="Goode T."/>
            <person name="Graham J."/>
            <person name="Grandbois E."/>
            <person name="Grewal S."/>
            <person name="Gyaltsen K."/>
            <person name="Hafez N."/>
            <person name="Hagos B."/>
            <person name="Hall J."/>
            <person name="Henson C."/>
            <person name="Hollinger A."/>
            <person name="Honan T."/>
            <person name="Huard M.D."/>
            <person name="Hughes L."/>
            <person name="Hurhula B."/>
            <person name="Husby M.E."/>
            <person name="Kamat A."/>
            <person name="Kanga B."/>
            <person name="Kashin S."/>
            <person name="Khazanovich D."/>
            <person name="Kisner P."/>
            <person name="Lance K."/>
            <person name="Lara M."/>
            <person name="Lee W."/>
            <person name="Lennon N."/>
            <person name="Letendre F."/>
            <person name="LeVine R."/>
            <person name="Lipovsky A."/>
            <person name="Liu X."/>
            <person name="Liu J."/>
            <person name="Liu S."/>
            <person name="Lokyitsang T."/>
            <person name="Lokyitsang Y."/>
            <person name="Lubonja R."/>
            <person name="Lui A."/>
            <person name="MacDonald P."/>
            <person name="Magnisalis V."/>
            <person name="Maru K."/>
            <person name="Matthews C."/>
            <person name="McCusker W."/>
            <person name="McDonough S."/>
            <person name="Mehta T."/>
            <person name="Meldrim J."/>
            <person name="Meneus L."/>
            <person name="Mihai O."/>
            <person name="Mihalev A."/>
            <person name="Mihova T."/>
            <person name="Mittelman R."/>
            <person name="Mlenga V."/>
            <person name="Montmayeur A."/>
            <person name="Mulrain L."/>
            <person name="Navidi A."/>
            <person name="Naylor J."/>
            <person name="Negash T."/>
            <person name="Nguyen T."/>
            <person name="Nguyen N."/>
            <person name="Nicol R."/>
            <person name="Norbu C."/>
            <person name="Norbu N."/>
            <person name="Novod N."/>
            <person name="O'Neill B."/>
            <person name="Osman S."/>
            <person name="Markiewicz E."/>
            <person name="Oyono O.L."/>
            <person name="Patti C."/>
            <person name="Phunkhang P."/>
            <person name="Pierre F."/>
            <person name="Priest M."/>
            <person name="Raghuraman S."/>
            <person name="Rege F."/>
            <person name="Reyes R."/>
            <person name="Rise C."/>
            <person name="Rogov P."/>
            <person name="Ross K."/>
            <person name="Ryan E."/>
            <person name="Settipalli S."/>
            <person name="Shea T."/>
            <person name="Sherpa N."/>
            <person name="Shi L."/>
            <person name="Shih D."/>
            <person name="Sparrow T."/>
            <person name="Spaulding J."/>
            <person name="Stalker J."/>
            <person name="Stange-Thomann N."/>
            <person name="Stavropoulos S."/>
            <person name="Stone C."/>
            <person name="Strader C."/>
            <person name="Tesfaye S."/>
            <person name="Thomson T."/>
            <person name="Thoulutsang Y."/>
            <person name="Thoulutsang D."/>
            <person name="Topham K."/>
            <person name="Topping I."/>
            <person name="Tsamla T."/>
            <person name="Vassiliev H."/>
            <person name="Vo A."/>
            <person name="Wangchuk T."/>
            <person name="Wangdi T."/>
            <person name="Weiand M."/>
            <person name="Wilkinson J."/>
            <person name="Wilson A."/>
            <person name="Yadav S."/>
            <person name="Young G."/>
            <person name="Yu Q."/>
            <person name="Zembek L."/>
            <person name="Zhong D."/>
            <person name="Zimmer A."/>
            <person name="Zwirko Z."/>
            <person name="Jaffe D.B."/>
            <person name="Alvarez P."/>
            <person name="Brockman W."/>
            <person name="Butler J."/>
            <person name="Chin C."/>
            <person name="Gnerre S."/>
            <person name="Grabherr M."/>
            <person name="Kleber M."/>
            <person name="Mauceli E."/>
            <person name="MacCallum I."/>
        </authorList>
    </citation>
    <scope>NUCLEOTIDE SEQUENCE [LARGE SCALE GENOMIC DNA]</scope>
    <source>
        <strain evidence="5">Tai18E2 / Tucson 14021-0261.01</strain>
    </source>
</reference>